<evidence type="ECO:0000313" key="2">
    <source>
        <dbReference type="EMBL" id="MEJ5196276.1"/>
    </source>
</evidence>
<dbReference type="AlphaFoldDB" id="A0AB35Y5Z8"/>
<evidence type="ECO:0000256" key="1">
    <source>
        <dbReference type="SAM" id="MobiDB-lite"/>
    </source>
</evidence>
<dbReference type="Proteomes" id="UP001373196">
    <property type="component" value="Unassembled WGS sequence"/>
</dbReference>
<proteinExistence type="predicted"/>
<sequence length="146" mass="15515">MNSLTPFIRHEMDEQPGASSAPENSCSRCSPPLGKEPEAPVILPPGDPTAPGTQVPPRIETPGQTPHPDTGSTPQSVPMTDGTPVACRQKNAKDFLAGDVQTSVMAHYAPGLFSTGQHTHSRHPAPDEDTAAVLELVDWREESPYG</sequence>
<reference evidence="2" key="1">
    <citation type="submission" date="2024-03" db="EMBL/GenBank/DDBJ databases">
        <authorList>
            <person name="Plomp N."/>
            <person name="Harmsen H.J."/>
        </authorList>
    </citation>
    <scope>NUCLEOTIDE SEQUENCE</scope>
    <source>
        <strain evidence="2">HTF-128</strain>
    </source>
</reference>
<comment type="caution">
    <text evidence="2">The sequence shown here is derived from an EMBL/GenBank/DDBJ whole genome shotgun (WGS) entry which is preliminary data.</text>
</comment>
<protein>
    <submittedName>
        <fullName evidence="2">Uncharacterized protein</fullName>
    </submittedName>
</protein>
<feature type="compositionally biased region" description="Polar residues" evidence="1">
    <location>
        <begin position="17"/>
        <end position="28"/>
    </location>
</feature>
<dbReference type="EMBL" id="JBBFGL010000007">
    <property type="protein sequence ID" value="MEJ5196276.1"/>
    <property type="molecule type" value="Genomic_DNA"/>
</dbReference>
<gene>
    <name evidence="2" type="ORF">WF834_08835</name>
</gene>
<evidence type="ECO:0000313" key="3">
    <source>
        <dbReference type="Proteomes" id="UP001373196"/>
    </source>
</evidence>
<feature type="region of interest" description="Disordered" evidence="1">
    <location>
        <begin position="1"/>
        <end position="85"/>
    </location>
</feature>
<dbReference type="RefSeq" id="WP_339395622.1">
    <property type="nucleotide sequence ID" value="NZ_JBBFGL010000007.1"/>
</dbReference>
<organism evidence="2 3">
    <name type="scientific">Faecalibacterium wellingii</name>
    <dbReference type="NCBI Taxonomy" id="2929491"/>
    <lineage>
        <taxon>Bacteria</taxon>
        <taxon>Bacillati</taxon>
        <taxon>Bacillota</taxon>
        <taxon>Clostridia</taxon>
        <taxon>Eubacteriales</taxon>
        <taxon>Oscillospiraceae</taxon>
        <taxon>Faecalibacterium</taxon>
    </lineage>
</organism>
<accession>A0AB35Y5Z8</accession>
<name>A0AB35Y5Z8_9FIRM</name>